<dbReference type="InterPro" id="IPR001849">
    <property type="entry name" value="PH_domain"/>
</dbReference>
<evidence type="ECO:0000259" key="1">
    <source>
        <dbReference type="Pfam" id="PF00169"/>
    </source>
</evidence>
<dbReference type="Proteomes" id="UP001529510">
    <property type="component" value="Unassembled WGS sequence"/>
</dbReference>
<gene>
    <name evidence="2" type="ORF">M9458_049219</name>
</gene>
<sequence length="113" mass="12921">MHEEDDSAANPSRNSRILAARSFDVSDCDSTKDQSAKLCGYLNKLTGKGPLRGFKTRWFVYDPRKCYLYYFKTPQDALPLGHIEIADACFSYDVEVEEGLFEIHTEGKEFLLK</sequence>
<dbReference type="SUPFAM" id="SSF50729">
    <property type="entry name" value="PH domain-like"/>
    <property type="match status" value="1"/>
</dbReference>
<accession>A0ABD0N2A1</accession>
<dbReference type="Pfam" id="PF00169">
    <property type="entry name" value="PH"/>
    <property type="match status" value="1"/>
</dbReference>
<feature type="non-terminal residue" evidence="2">
    <location>
        <position position="113"/>
    </location>
</feature>
<protein>
    <recommendedName>
        <fullName evidence="1">PH domain-containing protein</fullName>
    </recommendedName>
</protein>
<evidence type="ECO:0000313" key="3">
    <source>
        <dbReference type="Proteomes" id="UP001529510"/>
    </source>
</evidence>
<dbReference type="Gene3D" id="2.30.29.30">
    <property type="entry name" value="Pleckstrin-homology domain (PH domain)/Phosphotyrosine-binding domain (PTB)"/>
    <property type="match status" value="1"/>
</dbReference>
<reference evidence="2 3" key="1">
    <citation type="submission" date="2024-05" db="EMBL/GenBank/DDBJ databases">
        <title>Genome sequencing and assembly of Indian major carp, Cirrhinus mrigala (Hamilton, 1822).</title>
        <authorList>
            <person name="Mohindra V."/>
            <person name="Chowdhury L.M."/>
            <person name="Lal K."/>
            <person name="Jena J.K."/>
        </authorList>
    </citation>
    <scope>NUCLEOTIDE SEQUENCE [LARGE SCALE GENOMIC DNA]</scope>
    <source>
        <strain evidence="2">CM1030</strain>
        <tissue evidence="2">Blood</tissue>
    </source>
</reference>
<proteinExistence type="predicted"/>
<comment type="caution">
    <text evidence="2">The sequence shown here is derived from an EMBL/GenBank/DDBJ whole genome shotgun (WGS) entry which is preliminary data.</text>
</comment>
<evidence type="ECO:0000313" key="2">
    <source>
        <dbReference type="EMBL" id="KAL0154956.1"/>
    </source>
</evidence>
<dbReference type="InterPro" id="IPR011993">
    <property type="entry name" value="PH-like_dom_sf"/>
</dbReference>
<dbReference type="AlphaFoldDB" id="A0ABD0N2A1"/>
<organism evidence="2 3">
    <name type="scientific">Cirrhinus mrigala</name>
    <name type="common">Mrigala</name>
    <dbReference type="NCBI Taxonomy" id="683832"/>
    <lineage>
        <taxon>Eukaryota</taxon>
        <taxon>Metazoa</taxon>
        <taxon>Chordata</taxon>
        <taxon>Craniata</taxon>
        <taxon>Vertebrata</taxon>
        <taxon>Euteleostomi</taxon>
        <taxon>Actinopterygii</taxon>
        <taxon>Neopterygii</taxon>
        <taxon>Teleostei</taxon>
        <taxon>Ostariophysi</taxon>
        <taxon>Cypriniformes</taxon>
        <taxon>Cyprinidae</taxon>
        <taxon>Labeoninae</taxon>
        <taxon>Labeonini</taxon>
        <taxon>Cirrhinus</taxon>
    </lineage>
</organism>
<feature type="domain" description="PH" evidence="1">
    <location>
        <begin position="37"/>
        <end position="103"/>
    </location>
</feature>
<dbReference type="FunFam" id="2.30.29.30:FF:000248">
    <property type="entry name" value="TBC1 domain family member 2A isoform X1"/>
    <property type="match status" value="1"/>
</dbReference>
<keyword evidence="3" id="KW-1185">Reference proteome</keyword>
<name>A0ABD0N2A1_CIRMR</name>
<dbReference type="CDD" id="cd01265">
    <property type="entry name" value="PH_TBC1D2A"/>
    <property type="match status" value="1"/>
</dbReference>
<dbReference type="EMBL" id="JAMKFB020000025">
    <property type="protein sequence ID" value="KAL0154956.1"/>
    <property type="molecule type" value="Genomic_DNA"/>
</dbReference>